<gene>
    <name evidence="6" type="ORF">JD78_01626</name>
</gene>
<keyword evidence="7" id="KW-1185">Reference proteome</keyword>
<dbReference type="Pfam" id="PF17754">
    <property type="entry name" value="TetR_C_14"/>
    <property type="match status" value="1"/>
</dbReference>
<dbReference type="Proteomes" id="UP000321490">
    <property type="component" value="Unassembled WGS sequence"/>
</dbReference>
<dbReference type="PROSITE" id="PS01081">
    <property type="entry name" value="HTH_TETR_1"/>
    <property type="match status" value="1"/>
</dbReference>
<dbReference type="GO" id="GO:0000976">
    <property type="term" value="F:transcription cis-regulatory region binding"/>
    <property type="evidence" value="ECO:0007669"/>
    <property type="project" value="TreeGrafter"/>
</dbReference>
<reference evidence="6 7" key="1">
    <citation type="submission" date="2019-07" db="EMBL/GenBank/DDBJ databases">
        <title>R&amp;d 2014.</title>
        <authorList>
            <person name="Klenk H.-P."/>
        </authorList>
    </citation>
    <scope>NUCLEOTIDE SEQUENCE [LARGE SCALE GENOMIC DNA]</scope>
    <source>
        <strain evidence="6 7">DSM 45764</strain>
    </source>
</reference>
<evidence type="ECO:0000313" key="6">
    <source>
        <dbReference type="EMBL" id="TWH73103.1"/>
    </source>
</evidence>
<evidence type="ECO:0000256" key="2">
    <source>
        <dbReference type="ARBA" id="ARBA00023125"/>
    </source>
</evidence>
<evidence type="ECO:0000256" key="1">
    <source>
        <dbReference type="ARBA" id="ARBA00023015"/>
    </source>
</evidence>
<comment type="caution">
    <text evidence="6">The sequence shown here is derived from an EMBL/GenBank/DDBJ whole genome shotgun (WGS) entry which is preliminary data.</text>
</comment>
<dbReference type="PANTHER" id="PTHR30055">
    <property type="entry name" value="HTH-TYPE TRANSCRIPTIONAL REGULATOR RUTR"/>
    <property type="match status" value="1"/>
</dbReference>
<evidence type="ECO:0000256" key="4">
    <source>
        <dbReference type="PROSITE-ProRule" id="PRU00335"/>
    </source>
</evidence>
<dbReference type="EMBL" id="VLKF01000001">
    <property type="protein sequence ID" value="TWH73103.1"/>
    <property type="molecule type" value="Genomic_DNA"/>
</dbReference>
<proteinExistence type="predicted"/>
<dbReference type="InterPro" id="IPR001647">
    <property type="entry name" value="HTH_TetR"/>
</dbReference>
<name>A0A562IQW5_9ACTN</name>
<dbReference type="SUPFAM" id="SSF46689">
    <property type="entry name" value="Homeodomain-like"/>
    <property type="match status" value="1"/>
</dbReference>
<feature type="domain" description="HTH tetR-type" evidence="5">
    <location>
        <begin position="16"/>
        <end position="76"/>
    </location>
</feature>
<evidence type="ECO:0000259" key="5">
    <source>
        <dbReference type="PROSITE" id="PS50977"/>
    </source>
</evidence>
<organism evidence="6 7">
    <name type="scientific">Modestobacter roseus</name>
    <dbReference type="NCBI Taxonomy" id="1181884"/>
    <lineage>
        <taxon>Bacteria</taxon>
        <taxon>Bacillati</taxon>
        <taxon>Actinomycetota</taxon>
        <taxon>Actinomycetes</taxon>
        <taxon>Geodermatophilales</taxon>
        <taxon>Geodermatophilaceae</taxon>
        <taxon>Modestobacter</taxon>
    </lineage>
</organism>
<evidence type="ECO:0000256" key="3">
    <source>
        <dbReference type="ARBA" id="ARBA00023163"/>
    </source>
</evidence>
<dbReference type="PROSITE" id="PS50977">
    <property type="entry name" value="HTH_TETR_2"/>
    <property type="match status" value="1"/>
</dbReference>
<dbReference type="Pfam" id="PF00440">
    <property type="entry name" value="TetR_N"/>
    <property type="match status" value="1"/>
</dbReference>
<keyword evidence="3" id="KW-0804">Transcription</keyword>
<dbReference type="GO" id="GO:0003700">
    <property type="term" value="F:DNA-binding transcription factor activity"/>
    <property type="evidence" value="ECO:0007669"/>
    <property type="project" value="TreeGrafter"/>
</dbReference>
<keyword evidence="1" id="KW-0805">Transcription regulation</keyword>
<dbReference type="InterPro" id="IPR023772">
    <property type="entry name" value="DNA-bd_HTH_TetR-type_CS"/>
</dbReference>
<sequence>MHGVQEPAGLREAKKAATRRALRAAATTLALEHGLDGVTVDQVCAAAGVSLRTFFNYFESKEAALLGEEPPLGSPQGRKAFAAGGPSGDLLADLLTLLDPSDLVEQEGRTGLLQAMQLAQQEPRLLAGHIAREIAHEQEVAALVATRRGLPEPDLGCAALATTAQALLRLAGRSWIDAEDDSSLREHIDATRAAYVAALGSALP</sequence>
<evidence type="ECO:0000313" key="7">
    <source>
        <dbReference type="Proteomes" id="UP000321490"/>
    </source>
</evidence>
<feature type="DNA-binding region" description="H-T-H motif" evidence="4">
    <location>
        <begin position="39"/>
        <end position="58"/>
    </location>
</feature>
<dbReference type="AlphaFoldDB" id="A0A562IQW5"/>
<dbReference type="PANTHER" id="PTHR30055:SF238">
    <property type="entry name" value="MYCOFACTOCIN BIOSYNTHESIS TRANSCRIPTIONAL REGULATOR MFTR-RELATED"/>
    <property type="match status" value="1"/>
</dbReference>
<dbReference type="Gene3D" id="1.10.10.60">
    <property type="entry name" value="Homeodomain-like"/>
    <property type="match status" value="1"/>
</dbReference>
<keyword evidence="2 4" id="KW-0238">DNA-binding</keyword>
<accession>A0A562IQW5</accession>
<dbReference type="Gene3D" id="1.10.357.10">
    <property type="entry name" value="Tetracycline Repressor, domain 2"/>
    <property type="match status" value="1"/>
</dbReference>
<protein>
    <submittedName>
        <fullName evidence="6">TetR family transcriptional regulator</fullName>
    </submittedName>
</protein>
<dbReference type="InterPro" id="IPR009057">
    <property type="entry name" value="Homeodomain-like_sf"/>
</dbReference>
<dbReference type="InterPro" id="IPR050109">
    <property type="entry name" value="HTH-type_TetR-like_transc_reg"/>
</dbReference>
<dbReference type="InterPro" id="IPR041347">
    <property type="entry name" value="MftR_C"/>
</dbReference>